<protein>
    <recommendedName>
        <fullName evidence="7 10">Ribulose-phosphate 3-epimerase</fullName>
        <ecNumber evidence="7 10">5.1.3.1</ecNumber>
    </recommendedName>
</protein>
<comment type="pathway">
    <text evidence="10">Carbohydrate degradation.</text>
</comment>
<feature type="binding site" evidence="10 13">
    <location>
        <position position="37"/>
    </location>
    <ligand>
        <name>a divalent metal cation</name>
        <dbReference type="ChEBI" id="CHEBI:60240"/>
    </ligand>
</feature>
<gene>
    <name evidence="10" type="primary">rpe</name>
    <name evidence="15" type="ORF">SAMN05920897_102168</name>
</gene>
<dbReference type="InterPro" id="IPR026019">
    <property type="entry name" value="Ribul_P_3_epim"/>
</dbReference>
<dbReference type="RefSeq" id="WP_076487709.1">
    <property type="nucleotide sequence ID" value="NZ_FTMS01000002.1"/>
</dbReference>
<name>A0A1N6P7I7_9SPIO</name>
<dbReference type="NCBIfam" id="NF004076">
    <property type="entry name" value="PRK05581.1-4"/>
    <property type="match status" value="1"/>
</dbReference>
<dbReference type="AlphaFoldDB" id="A0A1N6P7I7"/>
<evidence type="ECO:0000256" key="9">
    <source>
        <dbReference type="ARBA" id="ARBA00023235"/>
    </source>
</evidence>
<dbReference type="NCBIfam" id="TIGR01163">
    <property type="entry name" value="rpe"/>
    <property type="match status" value="1"/>
</dbReference>
<keyword evidence="10 11" id="KW-0119">Carbohydrate metabolism</keyword>
<comment type="cofactor">
    <cofactor evidence="2">
        <name>Mn(2+)</name>
        <dbReference type="ChEBI" id="CHEBI:29035"/>
    </cofactor>
</comment>
<dbReference type="InterPro" id="IPR000056">
    <property type="entry name" value="Ribul_P_3_epim-like"/>
</dbReference>
<keyword evidence="16" id="KW-1185">Reference proteome</keyword>
<evidence type="ECO:0000256" key="10">
    <source>
        <dbReference type="HAMAP-Rule" id="MF_02227"/>
    </source>
</evidence>
<reference evidence="15 16" key="1">
    <citation type="submission" date="2017-01" db="EMBL/GenBank/DDBJ databases">
        <authorList>
            <person name="Mah S.A."/>
            <person name="Swanson W.J."/>
            <person name="Moy G.W."/>
            <person name="Vacquier V.D."/>
        </authorList>
    </citation>
    <scope>NUCLEOTIDE SEQUENCE [LARGE SCALE GENOMIC DNA]</scope>
    <source>
        <strain evidence="15 16">ASpG1</strain>
    </source>
</reference>
<feature type="binding site" evidence="10">
    <location>
        <begin position="177"/>
        <end position="179"/>
    </location>
    <ligand>
        <name>substrate</name>
    </ligand>
</feature>
<evidence type="ECO:0000256" key="4">
    <source>
        <dbReference type="ARBA" id="ARBA00001947"/>
    </source>
</evidence>
<evidence type="ECO:0000256" key="3">
    <source>
        <dbReference type="ARBA" id="ARBA00001941"/>
    </source>
</evidence>
<keyword evidence="13" id="KW-0862">Zinc</keyword>
<dbReference type="CDD" id="cd00429">
    <property type="entry name" value="RPE"/>
    <property type="match status" value="1"/>
</dbReference>
<feature type="binding site" evidence="10 13">
    <location>
        <position position="68"/>
    </location>
    <ligand>
        <name>a divalent metal cation</name>
        <dbReference type="ChEBI" id="CHEBI:60240"/>
    </ligand>
</feature>
<proteinExistence type="inferred from homology"/>
<dbReference type="PIRSF" id="PIRSF001461">
    <property type="entry name" value="RPE"/>
    <property type="match status" value="1"/>
</dbReference>
<keyword evidence="9 10" id="KW-0413">Isomerase</keyword>
<evidence type="ECO:0000256" key="2">
    <source>
        <dbReference type="ARBA" id="ARBA00001936"/>
    </source>
</evidence>
<evidence type="ECO:0000256" key="6">
    <source>
        <dbReference type="ARBA" id="ARBA00009541"/>
    </source>
</evidence>
<evidence type="ECO:0000313" key="15">
    <source>
        <dbReference type="EMBL" id="SIQ00310.1"/>
    </source>
</evidence>
<feature type="binding site" evidence="10 14">
    <location>
        <begin position="144"/>
        <end position="147"/>
    </location>
    <ligand>
        <name>substrate</name>
    </ligand>
</feature>
<dbReference type="Proteomes" id="UP000186400">
    <property type="component" value="Unassembled WGS sequence"/>
</dbReference>
<evidence type="ECO:0000256" key="11">
    <source>
        <dbReference type="PIRNR" id="PIRNR001461"/>
    </source>
</evidence>
<evidence type="ECO:0000256" key="12">
    <source>
        <dbReference type="PIRSR" id="PIRSR001461-1"/>
    </source>
</evidence>
<dbReference type="GO" id="GO:0004750">
    <property type="term" value="F:D-ribulose-phosphate 3-epimerase activity"/>
    <property type="evidence" value="ECO:0007669"/>
    <property type="project" value="UniProtKB-UniRule"/>
</dbReference>
<evidence type="ECO:0000256" key="8">
    <source>
        <dbReference type="ARBA" id="ARBA00022723"/>
    </source>
</evidence>
<feature type="binding site" evidence="10 14">
    <location>
        <position position="68"/>
    </location>
    <ligand>
        <name>substrate</name>
    </ligand>
</feature>
<feature type="binding site" evidence="10 14">
    <location>
        <begin position="199"/>
        <end position="200"/>
    </location>
    <ligand>
        <name>substrate</name>
    </ligand>
</feature>
<dbReference type="PANTHER" id="PTHR11749">
    <property type="entry name" value="RIBULOSE-5-PHOSPHATE-3-EPIMERASE"/>
    <property type="match status" value="1"/>
</dbReference>
<comment type="function">
    <text evidence="10">Catalyzes the reversible epimerization of D-ribulose 5-phosphate to D-xylulose 5-phosphate.</text>
</comment>
<dbReference type="EMBL" id="FTMS01000002">
    <property type="protein sequence ID" value="SIQ00310.1"/>
    <property type="molecule type" value="Genomic_DNA"/>
</dbReference>
<evidence type="ECO:0000256" key="1">
    <source>
        <dbReference type="ARBA" id="ARBA00001782"/>
    </source>
</evidence>
<dbReference type="GO" id="GO:0046872">
    <property type="term" value="F:metal ion binding"/>
    <property type="evidence" value="ECO:0007669"/>
    <property type="project" value="UniProtKB-UniRule"/>
</dbReference>
<comment type="similarity">
    <text evidence="6 10 11">Belongs to the ribulose-phosphate 3-epimerase family.</text>
</comment>
<dbReference type="FunFam" id="3.20.20.70:FF:000004">
    <property type="entry name" value="Ribulose-phosphate 3-epimerase"/>
    <property type="match status" value="1"/>
</dbReference>
<dbReference type="GO" id="GO:0005737">
    <property type="term" value="C:cytoplasm"/>
    <property type="evidence" value="ECO:0007669"/>
    <property type="project" value="UniProtKB-ARBA"/>
</dbReference>
<dbReference type="InterPro" id="IPR013785">
    <property type="entry name" value="Aldolase_TIM"/>
</dbReference>
<evidence type="ECO:0000256" key="5">
    <source>
        <dbReference type="ARBA" id="ARBA00001954"/>
    </source>
</evidence>
<dbReference type="GO" id="GO:0019323">
    <property type="term" value="P:pentose catabolic process"/>
    <property type="evidence" value="ECO:0007669"/>
    <property type="project" value="UniProtKB-UniRule"/>
</dbReference>
<dbReference type="GO" id="GO:0006098">
    <property type="term" value="P:pentose-phosphate shunt"/>
    <property type="evidence" value="ECO:0007669"/>
    <property type="project" value="UniProtKB-UniRule"/>
</dbReference>
<dbReference type="EC" id="5.1.3.1" evidence="7 10"/>
<organism evidence="15 16">
    <name type="scientific">Alkalispirochaeta americana</name>
    <dbReference type="NCBI Taxonomy" id="159291"/>
    <lineage>
        <taxon>Bacteria</taxon>
        <taxon>Pseudomonadati</taxon>
        <taxon>Spirochaetota</taxon>
        <taxon>Spirochaetia</taxon>
        <taxon>Spirochaetales</taxon>
        <taxon>Spirochaetaceae</taxon>
        <taxon>Alkalispirochaeta</taxon>
    </lineage>
</organism>
<evidence type="ECO:0000256" key="13">
    <source>
        <dbReference type="PIRSR" id="PIRSR001461-2"/>
    </source>
</evidence>
<keyword evidence="8 10" id="KW-0479">Metal-binding</keyword>
<feature type="active site" description="Proton acceptor" evidence="10 12">
    <location>
        <position position="37"/>
    </location>
</feature>
<dbReference type="Pfam" id="PF00834">
    <property type="entry name" value="Ribul_P_3_epim"/>
    <property type="match status" value="1"/>
</dbReference>
<evidence type="ECO:0000313" key="16">
    <source>
        <dbReference type="Proteomes" id="UP000186400"/>
    </source>
</evidence>
<dbReference type="HAMAP" id="MF_02227">
    <property type="entry name" value="RPE"/>
    <property type="match status" value="1"/>
</dbReference>
<dbReference type="SUPFAM" id="SSF51366">
    <property type="entry name" value="Ribulose-phoshate binding barrel"/>
    <property type="match status" value="1"/>
</dbReference>
<accession>A0A1N6P7I7</accession>
<dbReference type="PROSITE" id="PS01085">
    <property type="entry name" value="RIBUL_P_3_EPIMER_1"/>
    <property type="match status" value="1"/>
</dbReference>
<dbReference type="OrthoDB" id="1645589at2"/>
<feature type="binding site" evidence="10 13">
    <location>
        <position position="35"/>
    </location>
    <ligand>
        <name>a divalent metal cation</name>
        <dbReference type="ChEBI" id="CHEBI:60240"/>
    </ligand>
</feature>
<keyword evidence="13" id="KW-0464">Manganese</keyword>
<feature type="binding site" evidence="14">
    <location>
        <position position="179"/>
    </location>
    <ligand>
        <name>substrate</name>
    </ligand>
</feature>
<dbReference type="InterPro" id="IPR011060">
    <property type="entry name" value="RibuloseP-bd_barrel"/>
</dbReference>
<evidence type="ECO:0000256" key="14">
    <source>
        <dbReference type="PIRSR" id="PIRSR001461-3"/>
    </source>
</evidence>
<dbReference type="Gene3D" id="3.20.20.70">
    <property type="entry name" value="Aldolase class I"/>
    <property type="match status" value="1"/>
</dbReference>
<dbReference type="STRING" id="159291.SAMN05920897_102168"/>
<evidence type="ECO:0000256" key="7">
    <source>
        <dbReference type="ARBA" id="ARBA00013188"/>
    </source>
</evidence>
<comment type="catalytic activity">
    <reaction evidence="1 10 11">
        <text>D-ribulose 5-phosphate = D-xylulose 5-phosphate</text>
        <dbReference type="Rhea" id="RHEA:13677"/>
        <dbReference type="ChEBI" id="CHEBI:57737"/>
        <dbReference type="ChEBI" id="CHEBI:58121"/>
        <dbReference type="EC" id="5.1.3.1"/>
    </reaction>
</comment>
<feature type="binding site" evidence="10 14">
    <location>
        <position position="10"/>
    </location>
    <ligand>
        <name>substrate</name>
    </ligand>
</feature>
<feature type="binding site" evidence="10 13">
    <location>
        <position position="177"/>
    </location>
    <ligand>
        <name>a divalent metal cation</name>
        <dbReference type="ChEBI" id="CHEBI:60240"/>
    </ligand>
</feature>
<comment type="cofactor">
    <cofactor evidence="3">
        <name>Co(2+)</name>
        <dbReference type="ChEBI" id="CHEBI:48828"/>
    </cofactor>
</comment>
<comment type="cofactor">
    <cofactor evidence="10 13">
        <name>a divalent metal cation</name>
        <dbReference type="ChEBI" id="CHEBI:60240"/>
    </cofactor>
    <text evidence="10 13">Binds 1 divalent metal cation per subunit.</text>
</comment>
<feature type="active site" description="Proton donor" evidence="10 12">
    <location>
        <position position="177"/>
    </location>
</feature>
<sequence>MNNSVITAPSILAADFADVAGGLRRIEDACAQWIHMDVMDGDFVPNISFGPKMVQDTRARTSLPLDVHLMVNQPERYIAEFIAAGADYLTVHLESTVHVHRVIQSIRQDGARPGLAIVPSTPVRATEELLDDIDLLLIMTVNPGFGGQALIPRGIEKVAQAAQIRSDRGLSFKISVDGGVNRETARALREAGADVLVSGSAFFNSPDPAQYLRDLSGR</sequence>
<comment type="cofactor">
    <cofactor evidence="4">
        <name>Zn(2+)</name>
        <dbReference type="ChEBI" id="CHEBI:29105"/>
    </cofactor>
</comment>
<keyword evidence="13" id="KW-0170">Cobalt</keyword>
<comment type="cofactor">
    <cofactor evidence="5">
        <name>Fe(2+)</name>
        <dbReference type="ChEBI" id="CHEBI:29033"/>
    </cofactor>
</comment>